<comment type="similarity">
    <text evidence="1 2">Belongs to the enoyl-CoA hydratase/isomerase family.</text>
</comment>
<proteinExistence type="inferred from homology"/>
<dbReference type="AlphaFoldDB" id="A0A1B7N841"/>
<dbReference type="PANTHER" id="PTHR11941:SF158">
    <property type="entry name" value="ENOYL-COA HYDRATASE (AFU_ORTHOLOGUE AFUA_2G10650)"/>
    <property type="match status" value="1"/>
</dbReference>
<keyword evidence="4" id="KW-1185">Reference proteome</keyword>
<dbReference type="PROSITE" id="PS00166">
    <property type="entry name" value="ENOYL_COA_HYDRATASE"/>
    <property type="match status" value="1"/>
</dbReference>
<dbReference type="GO" id="GO:0006635">
    <property type="term" value="P:fatty acid beta-oxidation"/>
    <property type="evidence" value="ECO:0007669"/>
    <property type="project" value="TreeGrafter"/>
</dbReference>
<gene>
    <name evidence="3" type="ORF">K503DRAFT_848664</name>
</gene>
<dbReference type="InterPro" id="IPR018376">
    <property type="entry name" value="Enoyl-CoA_hyd/isom_CS"/>
</dbReference>
<dbReference type="GO" id="GO:0003824">
    <property type="term" value="F:catalytic activity"/>
    <property type="evidence" value="ECO:0007669"/>
    <property type="project" value="InterPro"/>
</dbReference>
<dbReference type="STRING" id="1314800.A0A1B7N841"/>
<protein>
    <submittedName>
        <fullName evidence="3">Enoyl-CoA hydratase</fullName>
    </submittedName>
</protein>
<dbReference type="GO" id="GO:0005739">
    <property type="term" value="C:mitochondrion"/>
    <property type="evidence" value="ECO:0007669"/>
    <property type="project" value="TreeGrafter"/>
</dbReference>
<dbReference type="OrthoDB" id="2139957at2759"/>
<dbReference type="EMBL" id="KV448193">
    <property type="protein sequence ID" value="OAX41000.1"/>
    <property type="molecule type" value="Genomic_DNA"/>
</dbReference>
<organism evidence="3 4">
    <name type="scientific">Rhizopogon vinicolor AM-OR11-026</name>
    <dbReference type="NCBI Taxonomy" id="1314800"/>
    <lineage>
        <taxon>Eukaryota</taxon>
        <taxon>Fungi</taxon>
        <taxon>Dikarya</taxon>
        <taxon>Basidiomycota</taxon>
        <taxon>Agaricomycotina</taxon>
        <taxon>Agaricomycetes</taxon>
        <taxon>Agaricomycetidae</taxon>
        <taxon>Boletales</taxon>
        <taxon>Suillineae</taxon>
        <taxon>Rhizopogonaceae</taxon>
        <taxon>Rhizopogon</taxon>
    </lineage>
</organism>
<evidence type="ECO:0000313" key="3">
    <source>
        <dbReference type="EMBL" id="OAX41000.1"/>
    </source>
</evidence>
<sequence length="284" mass="31083">MSSIWDPLSLHPPSHSDALKVSFPQEHVMLMTFNRPRHLNAMTPQLTSDIADILNWFDDQSSLWVVVITGEGRAFCAGADLKAWHQRQISGKANKQEDVASSVHGFASISRRRICKPIIAAVNGSAYGGGVEVILNCDIVIASEDAVFALPEVKRGVLAAQGGIPRLARVAGHQLASEMLLLGNNVTAVQARDRFRFVNIVVEKSAVIPTALEIARQMISNSPDAVQSSKEGLLLSQKHHFEEAVQTQSLSFVSKRLYQGENIKEGLAAFSEKRKPKWSNPAKL</sequence>
<accession>A0A1B7N841</accession>
<reference evidence="3 4" key="1">
    <citation type="submission" date="2016-06" db="EMBL/GenBank/DDBJ databases">
        <title>Comparative genomics of the ectomycorrhizal sister species Rhizopogon vinicolor and Rhizopogon vesiculosus (Basidiomycota: Boletales) reveals a divergence of the mating type B locus.</title>
        <authorList>
            <consortium name="DOE Joint Genome Institute"/>
            <person name="Mujic A.B."/>
            <person name="Kuo A."/>
            <person name="Tritt A."/>
            <person name="Lipzen A."/>
            <person name="Chen C."/>
            <person name="Johnson J."/>
            <person name="Sharma A."/>
            <person name="Barry K."/>
            <person name="Grigoriev I.V."/>
            <person name="Spatafora J.W."/>
        </authorList>
    </citation>
    <scope>NUCLEOTIDE SEQUENCE [LARGE SCALE GENOMIC DNA]</scope>
    <source>
        <strain evidence="3 4">AM-OR11-026</strain>
    </source>
</reference>
<dbReference type="Pfam" id="PF00378">
    <property type="entry name" value="ECH_1"/>
    <property type="match status" value="1"/>
</dbReference>
<dbReference type="CDD" id="cd06558">
    <property type="entry name" value="crotonase-like"/>
    <property type="match status" value="1"/>
</dbReference>
<dbReference type="InParanoid" id="A0A1B7N841"/>
<dbReference type="InterPro" id="IPR029045">
    <property type="entry name" value="ClpP/crotonase-like_dom_sf"/>
</dbReference>
<dbReference type="InterPro" id="IPR001753">
    <property type="entry name" value="Enoyl-CoA_hydra/iso"/>
</dbReference>
<name>A0A1B7N841_9AGAM</name>
<evidence type="ECO:0000256" key="2">
    <source>
        <dbReference type="RuleBase" id="RU003707"/>
    </source>
</evidence>
<evidence type="ECO:0000256" key="1">
    <source>
        <dbReference type="ARBA" id="ARBA00005254"/>
    </source>
</evidence>
<dbReference type="PANTHER" id="PTHR11941">
    <property type="entry name" value="ENOYL-COA HYDRATASE-RELATED"/>
    <property type="match status" value="1"/>
</dbReference>
<dbReference type="SUPFAM" id="SSF52096">
    <property type="entry name" value="ClpP/crotonase"/>
    <property type="match status" value="1"/>
</dbReference>
<dbReference type="Proteomes" id="UP000092154">
    <property type="component" value="Unassembled WGS sequence"/>
</dbReference>
<evidence type="ECO:0000313" key="4">
    <source>
        <dbReference type="Proteomes" id="UP000092154"/>
    </source>
</evidence>
<dbReference type="Gene3D" id="3.90.226.10">
    <property type="entry name" value="2-enoyl-CoA Hydratase, Chain A, domain 1"/>
    <property type="match status" value="1"/>
</dbReference>